<dbReference type="EMBL" id="RKMF01000012">
    <property type="protein sequence ID" value="ROZ62447.1"/>
    <property type="molecule type" value="Genomic_DNA"/>
</dbReference>
<dbReference type="InterPro" id="IPR011055">
    <property type="entry name" value="Dup_hybrid_motif"/>
</dbReference>
<accession>A0A3N3ZNL5</accession>
<dbReference type="SUPFAM" id="SSF51261">
    <property type="entry name" value="Duplicated hybrid motif"/>
    <property type="match status" value="1"/>
</dbReference>
<evidence type="ECO:0000313" key="4">
    <source>
        <dbReference type="Proteomes" id="UP000270616"/>
    </source>
</evidence>
<reference evidence="3 4" key="1">
    <citation type="submission" date="2018-10" db="EMBL/GenBank/DDBJ databases">
        <title>Kocuria sp. M5W7-7, whole genome shotgun sequence.</title>
        <authorList>
            <person name="Tuo L."/>
        </authorList>
    </citation>
    <scope>NUCLEOTIDE SEQUENCE [LARGE SCALE GENOMIC DNA]</scope>
    <source>
        <strain evidence="3 4">M5W7-7</strain>
    </source>
</reference>
<comment type="caution">
    <text evidence="3">The sequence shown here is derived from an EMBL/GenBank/DDBJ whole genome shotgun (WGS) entry which is preliminary data.</text>
</comment>
<dbReference type="RefSeq" id="WP_123825602.1">
    <property type="nucleotide sequence ID" value="NZ_RKMF01000012.1"/>
</dbReference>
<evidence type="ECO:0000259" key="2">
    <source>
        <dbReference type="Pfam" id="PF01551"/>
    </source>
</evidence>
<keyword evidence="1" id="KW-0732">Signal</keyword>
<evidence type="ECO:0000256" key="1">
    <source>
        <dbReference type="ARBA" id="ARBA00022729"/>
    </source>
</evidence>
<name>A0A3N3ZNL5_9MICC</name>
<organism evidence="3 4">
    <name type="scientific">Kocuria soli</name>
    <dbReference type="NCBI Taxonomy" id="2485125"/>
    <lineage>
        <taxon>Bacteria</taxon>
        <taxon>Bacillati</taxon>
        <taxon>Actinomycetota</taxon>
        <taxon>Actinomycetes</taxon>
        <taxon>Micrococcales</taxon>
        <taxon>Micrococcaceae</taxon>
        <taxon>Kocuria</taxon>
    </lineage>
</organism>
<proteinExistence type="predicted"/>
<gene>
    <name evidence="3" type="ORF">EDL96_09660</name>
</gene>
<dbReference type="AlphaFoldDB" id="A0A3N3ZNL5"/>
<protein>
    <submittedName>
        <fullName evidence="3">M23 family metallopeptidase</fullName>
    </submittedName>
</protein>
<dbReference type="OrthoDB" id="5245088at2"/>
<sequence>MRTHHRATIAAVGAVLLVASGYLSPATSLPAPPRVVLSAADEALLAQERGTWESPTGGAPKVARDFQPPAEKWLSGHRGVDLSVHLDGKVRAPEAGTVSHVGKVVDRDTITIDHGNGLRSSFEPVDSNLKRGDRVRKGQIIGTLSNGNHCALDLHACVHWGVRLGDEYVNPLQFVGAFLPSVLLPVPD</sequence>
<feature type="domain" description="M23ase beta-sheet core" evidence="2">
    <location>
        <begin position="76"/>
        <end position="171"/>
    </location>
</feature>
<dbReference type="PANTHER" id="PTHR21666">
    <property type="entry name" value="PEPTIDASE-RELATED"/>
    <property type="match status" value="1"/>
</dbReference>
<dbReference type="CDD" id="cd12797">
    <property type="entry name" value="M23_peptidase"/>
    <property type="match status" value="1"/>
</dbReference>
<dbReference type="Pfam" id="PF01551">
    <property type="entry name" value="Peptidase_M23"/>
    <property type="match status" value="1"/>
</dbReference>
<keyword evidence="4" id="KW-1185">Reference proteome</keyword>
<dbReference type="Proteomes" id="UP000270616">
    <property type="component" value="Unassembled WGS sequence"/>
</dbReference>
<dbReference type="Gene3D" id="2.70.70.10">
    <property type="entry name" value="Glucose Permease (Domain IIA)"/>
    <property type="match status" value="1"/>
</dbReference>
<dbReference type="GO" id="GO:0004222">
    <property type="term" value="F:metalloendopeptidase activity"/>
    <property type="evidence" value="ECO:0007669"/>
    <property type="project" value="TreeGrafter"/>
</dbReference>
<dbReference type="InterPro" id="IPR050570">
    <property type="entry name" value="Cell_wall_metabolism_enzyme"/>
</dbReference>
<dbReference type="InterPro" id="IPR016047">
    <property type="entry name" value="M23ase_b-sheet_dom"/>
</dbReference>
<evidence type="ECO:0000313" key="3">
    <source>
        <dbReference type="EMBL" id="ROZ62447.1"/>
    </source>
</evidence>
<dbReference type="PANTHER" id="PTHR21666:SF289">
    <property type="entry name" value="L-ALA--D-GLU ENDOPEPTIDASE"/>
    <property type="match status" value="1"/>
</dbReference>